<dbReference type="PANTHER" id="PTHR22946:SF12">
    <property type="entry name" value="CONIDIAL PIGMENT BIOSYNTHESIS PROTEIN AYG1 (AFU_ORTHOLOGUE AFUA_2G17550)"/>
    <property type="match status" value="1"/>
</dbReference>
<proteinExistence type="predicted"/>
<keyword evidence="2" id="KW-0378">Hydrolase</keyword>
<dbReference type="Proteomes" id="UP000494102">
    <property type="component" value="Unassembled WGS sequence"/>
</dbReference>
<evidence type="ECO:0000313" key="2">
    <source>
        <dbReference type="EMBL" id="CAB4048593.1"/>
    </source>
</evidence>
<dbReference type="SUPFAM" id="SSF53474">
    <property type="entry name" value="alpha/beta-Hydrolases"/>
    <property type="match status" value="1"/>
</dbReference>
<dbReference type="Pfam" id="PF12146">
    <property type="entry name" value="Hydrolase_4"/>
    <property type="match status" value="1"/>
</dbReference>
<dbReference type="InterPro" id="IPR029058">
    <property type="entry name" value="AB_hydrolase_fold"/>
</dbReference>
<dbReference type="Gene3D" id="1.20.1440.110">
    <property type="entry name" value="acylaminoacyl peptidase"/>
    <property type="match status" value="1"/>
</dbReference>
<name>A0A6J5K2E9_9BURK</name>
<accession>A0A6J5K2E9</accession>
<dbReference type="InterPro" id="IPR050261">
    <property type="entry name" value="FrsA_esterase"/>
</dbReference>
<evidence type="ECO:0000259" key="1">
    <source>
        <dbReference type="Pfam" id="PF12146"/>
    </source>
</evidence>
<evidence type="ECO:0000313" key="3">
    <source>
        <dbReference type="Proteomes" id="UP000494102"/>
    </source>
</evidence>
<reference evidence="2 3" key="1">
    <citation type="submission" date="2020-04" db="EMBL/GenBank/DDBJ databases">
        <authorList>
            <person name="De Canck E."/>
        </authorList>
    </citation>
    <scope>NUCLEOTIDE SEQUENCE [LARGE SCALE GENOMIC DNA]</scope>
    <source>
        <strain evidence="2 3">LMG 9964</strain>
    </source>
</reference>
<dbReference type="PANTHER" id="PTHR22946">
    <property type="entry name" value="DIENELACTONE HYDROLASE DOMAIN-CONTAINING PROTEIN-RELATED"/>
    <property type="match status" value="1"/>
</dbReference>
<dbReference type="EMBL" id="CADILN010000002">
    <property type="protein sequence ID" value="CAB4048593.1"/>
    <property type="molecule type" value="Genomic_DNA"/>
</dbReference>
<protein>
    <submittedName>
        <fullName evidence="2">2,6-dihydropseudooxynicotine hydrolase</fullName>
        <ecNumber evidence="2">3.7.1.19</ecNumber>
    </submittedName>
</protein>
<feature type="domain" description="Serine aminopeptidase S33" evidence="1">
    <location>
        <begin position="286"/>
        <end position="336"/>
    </location>
</feature>
<dbReference type="GO" id="GO:0016787">
    <property type="term" value="F:hydrolase activity"/>
    <property type="evidence" value="ECO:0007669"/>
    <property type="project" value="UniProtKB-KW"/>
</dbReference>
<dbReference type="AlphaFoldDB" id="A0A6J5K2E9"/>
<dbReference type="Gene3D" id="3.40.50.1820">
    <property type="entry name" value="alpha/beta hydrolase"/>
    <property type="match status" value="1"/>
</dbReference>
<dbReference type="InterPro" id="IPR022742">
    <property type="entry name" value="Hydrolase_4"/>
</dbReference>
<sequence length="355" mass="38444">MTKEVSSATLALQRAMPMSRLLDYGMDYADATELYARTTAGEEWDEVSEALANVRLAQALSAVAAGNTLTAREAQAMAIGDLLFAQMAFSFDCDRKKVLYQRLVEATTTLSHWSDGEIQRVEIPFESSKMIGWLVRPQAIPTRGTVLVFGGQSGWGIAYLSLARALARRGLATLLAEGPGQGETRLTQRVFLDVDVPSAYSRFVTFILSDSSLGEVGIWGNSMGGLWAASTAAVDDRIRACCINGAAAKATVMPFRTFIEQAAAMLGSSDDSAIAENFKRMSFDPALQKISCPLLVLHGGADPLVNLEDQRPFIEAGPACDSTLKVWPDGLHTIYNHSAERSAFVADWFVSRLAE</sequence>
<dbReference type="EC" id="3.7.1.19" evidence="2"/>
<organism evidence="2 3">
    <name type="scientific">Paraburkholderia phenoliruptrix</name>
    <dbReference type="NCBI Taxonomy" id="252970"/>
    <lineage>
        <taxon>Bacteria</taxon>
        <taxon>Pseudomonadati</taxon>
        <taxon>Pseudomonadota</taxon>
        <taxon>Betaproteobacteria</taxon>
        <taxon>Burkholderiales</taxon>
        <taxon>Burkholderiaceae</taxon>
        <taxon>Paraburkholderia</taxon>
    </lineage>
</organism>
<gene>
    <name evidence="2" type="ORF">LMG9964_02234</name>
</gene>